<dbReference type="AlphaFoldDB" id="A0A7J7MPS5"/>
<name>A0A7J7MPS5_9MAGN</name>
<organism evidence="1 2">
    <name type="scientific">Kingdonia uniflora</name>
    <dbReference type="NCBI Taxonomy" id="39325"/>
    <lineage>
        <taxon>Eukaryota</taxon>
        <taxon>Viridiplantae</taxon>
        <taxon>Streptophyta</taxon>
        <taxon>Embryophyta</taxon>
        <taxon>Tracheophyta</taxon>
        <taxon>Spermatophyta</taxon>
        <taxon>Magnoliopsida</taxon>
        <taxon>Ranunculales</taxon>
        <taxon>Circaeasteraceae</taxon>
        <taxon>Kingdonia</taxon>
    </lineage>
</organism>
<gene>
    <name evidence="1" type="ORF">GIB67_033231</name>
</gene>
<keyword evidence="2" id="KW-1185">Reference proteome</keyword>
<proteinExistence type="predicted"/>
<sequence>MSSNLLLFRSAIRPLISSIKLQHISIPTRVRASSHQLGRCVSSNAAAAAVIVSKDESYGNKQIIRLSPQLYNYLLANVREPEV</sequence>
<dbReference type="Proteomes" id="UP000541444">
    <property type="component" value="Unassembled WGS sequence"/>
</dbReference>
<evidence type="ECO:0000313" key="1">
    <source>
        <dbReference type="EMBL" id="KAF6156762.1"/>
    </source>
</evidence>
<dbReference type="OrthoDB" id="10589966at2759"/>
<protein>
    <submittedName>
        <fullName evidence="1">Uncharacterized protein</fullName>
    </submittedName>
</protein>
<dbReference type="EMBL" id="JACGCM010001301">
    <property type="protein sequence ID" value="KAF6156762.1"/>
    <property type="molecule type" value="Genomic_DNA"/>
</dbReference>
<accession>A0A7J7MPS5</accession>
<evidence type="ECO:0000313" key="2">
    <source>
        <dbReference type="Proteomes" id="UP000541444"/>
    </source>
</evidence>
<comment type="caution">
    <text evidence="1">The sequence shown here is derived from an EMBL/GenBank/DDBJ whole genome shotgun (WGS) entry which is preliminary data.</text>
</comment>
<reference evidence="1 2" key="1">
    <citation type="journal article" date="2020" name="IScience">
        <title>Genome Sequencing of the Endangered Kingdonia uniflora (Circaeasteraceae, Ranunculales) Reveals Potential Mechanisms of Evolutionary Specialization.</title>
        <authorList>
            <person name="Sun Y."/>
            <person name="Deng T."/>
            <person name="Zhang A."/>
            <person name="Moore M.J."/>
            <person name="Landis J.B."/>
            <person name="Lin N."/>
            <person name="Zhang H."/>
            <person name="Zhang X."/>
            <person name="Huang J."/>
            <person name="Zhang X."/>
            <person name="Sun H."/>
            <person name="Wang H."/>
        </authorList>
    </citation>
    <scope>NUCLEOTIDE SEQUENCE [LARGE SCALE GENOMIC DNA]</scope>
    <source>
        <strain evidence="1">TB1705</strain>
        <tissue evidence="1">Leaf</tissue>
    </source>
</reference>